<evidence type="ECO:0000313" key="2">
    <source>
        <dbReference type="Proteomes" id="UP001445335"/>
    </source>
</evidence>
<dbReference type="GO" id="GO:0003729">
    <property type="term" value="F:mRNA binding"/>
    <property type="evidence" value="ECO:0007669"/>
    <property type="project" value="InterPro"/>
</dbReference>
<dbReference type="PANTHER" id="PTHR44917:SF1">
    <property type="entry name" value="PROTEIN HIGH CHLOROPHYLL FLUORESCENT 107"/>
    <property type="match status" value="1"/>
</dbReference>
<dbReference type="InterPro" id="IPR011990">
    <property type="entry name" value="TPR-like_helical_dom_sf"/>
</dbReference>
<name>A0AAW1SL03_9CHLO</name>
<keyword evidence="2" id="KW-1185">Reference proteome</keyword>
<dbReference type="GO" id="GO:0006397">
    <property type="term" value="P:mRNA processing"/>
    <property type="evidence" value="ECO:0007669"/>
    <property type="project" value="InterPro"/>
</dbReference>
<evidence type="ECO:0008006" key="3">
    <source>
        <dbReference type="Google" id="ProtNLM"/>
    </source>
</evidence>
<accession>A0AAW1SL03</accession>
<proteinExistence type="predicted"/>
<dbReference type="SMART" id="SM00386">
    <property type="entry name" value="HAT"/>
    <property type="match status" value="2"/>
</dbReference>
<protein>
    <recommendedName>
        <fullName evidence="3">Tetratricopeptide repeat protein</fullName>
    </recommendedName>
</protein>
<dbReference type="AlphaFoldDB" id="A0AAW1SL03"/>
<evidence type="ECO:0000313" key="1">
    <source>
        <dbReference type="EMBL" id="KAK9846412.1"/>
    </source>
</evidence>
<sequence length="170" mass="18400">MSLEMHQDDVGNPPACTATLATAGVCAARCGFLYSAALELARGQDYAGARRAFQECVEICPSYGKAWVSWAQMEKRSRKAGAGDPLARCRMVLQQGLSLNPDSAPLCQAWGLMELQRGNVLAAVLLLERSVAHDPRCSPVLRWKAVRTARQTVGSRRRLRALGPQTGGFA</sequence>
<gene>
    <name evidence="1" type="ORF">WJX81_003324</name>
</gene>
<dbReference type="GO" id="GO:0006417">
    <property type="term" value="P:regulation of translation"/>
    <property type="evidence" value="ECO:0007669"/>
    <property type="project" value="TreeGrafter"/>
</dbReference>
<dbReference type="PANTHER" id="PTHR44917">
    <property type="entry name" value="PROTEIN HIGH CHLOROPHYLL FLUORESCENT 107"/>
    <property type="match status" value="1"/>
</dbReference>
<reference evidence="1 2" key="1">
    <citation type="journal article" date="2024" name="Nat. Commun.">
        <title>Phylogenomics reveals the evolutionary origins of lichenization in chlorophyte algae.</title>
        <authorList>
            <person name="Puginier C."/>
            <person name="Libourel C."/>
            <person name="Otte J."/>
            <person name="Skaloud P."/>
            <person name="Haon M."/>
            <person name="Grisel S."/>
            <person name="Petersen M."/>
            <person name="Berrin J.G."/>
            <person name="Delaux P.M."/>
            <person name="Dal Grande F."/>
            <person name="Keller J."/>
        </authorList>
    </citation>
    <scope>NUCLEOTIDE SEQUENCE [LARGE SCALE GENOMIC DNA]</scope>
    <source>
        <strain evidence="1 2">SAG 245.80</strain>
    </source>
</reference>
<comment type="caution">
    <text evidence="1">The sequence shown here is derived from an EMBL/GenBank/DDBJ whole genome shotgun (WGS) entry which is preliminary data.</text>
</comment>
<dbReference type="InterPro" id="IPR044624">
    <property type="entry name" value="Mbb1-like"/>
</dbReference>
<dbReference type="SUPFAM" id="SSF48452">
    <property type="entry name" value="TPR-like"/>
    <property type="match status" value="1"/>
</dbReference>
<dbReference type="Proteomes" id="UP001445335">
    <property type="component" value="Unassembled WGS sequence"/>
</dbReference>
<organism evidence="1 2">
    <name type="scientific">Elliptochloris bilobata</name>
    <dbReference type="NCBI Taxonomy" id="381761"/>
    <lineage>
        <taxon>Eukaryota</taxon>
        <taxon>Viridiplantae</taxon>
        <taxon>Chlorophyta</taxon>
        <taxon>core chlorophytes</taxon>
        <taxon>Trebouxiophyceae</taxon>
        <taxon>Trebouxiophyceae incertae sedis</taxon>
        <taxon>Elliptochloris clade</taxon>
        <taxon>Elliptochloris</taxon>
    </lineage>
</organism>
<dbReference type="Gene3D" id="1.25.40.10">
    <property type="entry name" value="Tetratricopeptide repeat domain"/>
    <property type="match status" value="1"/>
</dbReference>
<dbReference type="InterPro" id="IPR003107">
    <property type="entry name" value="HAT"/>
</dbReference>
<dbReference type="GO" id="GO:0003727">
    <property type="term" value="F:single-stranded RNA binding"/>
    <property type="evidence" value="ECO:0007669"/>
    <property type="project" value="TreeGrafter"/>
</dbReference>
<dbReference type="EMBL" id="JALJOU010000001">
    <property type="protein sequence ID" value="KAK9846412.1"/>
    <property type="molecule type" value="Genomic_DNA"/>
</dbReference>